<dbReference type="Gene3D" id="3.20.20.70">
    <property type="entry name" value="Aldolase class I"/>
    <property type="match status" value="1"/>
</dbReference>
<dbReference type="AlphaFoldDB" id="A0A7C9BB80"/>
<feature type="chain" id="PRO_5028867812" evidence="4">
    <location>
        <begin position="21"/>
        <end position="661"/>
    </location>
</feature>
<sequence>MQFSKSLLFLLFISHTLVHAQKEIQLKSPNGNITFSFNLIRDVPTYKVQYKGTELIGESTLGLDFKEGGTFGEKLRMGTPTYWNAEENYDLVVGKTKYVFSYSKAISIPLMERSGAGRQVDLVVRVFNEGVAFRYEFPPQSNWASYEMTEERSTFNIKGNPKIRAMLLGTYTSSHEHYYQKMPLSEVKNDTLMDMPALFEYPNKTYLAITEANLRNYAGMYLKKKEGYLVTQLSPLPGQNEIKVKANLPHKSPWRVMMISDRIGELMESNMITALADSKIKQDFSWLKPGKTSFHWWNGDIIPDTTFAPGINFETNKYYIDFCADNGIDYHSVIGYGGFPWYISDAAGYGMVGPNTDVTRTVATLDMQQVCDYAKQRGVGIHVWIHWQALYQQLEDAFTQFEKWGIKGMMVDFMDRDDQEMVNIQEEILQAAARHKLFIQFHGSFKPTGLSRTFPNELTREGTYNYEVNKWNPQGLSPDHDIDMPFTRVLAGPTDYHLGGFRAVPPAQFHTQFTRPLMAGTRAHMLAMYVVLESYLAMVADYPEAYLKQPGFDFLQKIPTTWDETKVPLAEVGEHVTTARRKGTEWYMGTINNTKARKITIPLTFLGQGKYRATLYADAKDVATHPNQLDKTERTVTATDSIEANLAAGGGQVVHFVKVME</sequence>
<comment type="subunit">
    <text evidence="2">Monomer.</text>
</comment>
<keyword evidence="8" id="KW-0378">Hydrolase</keyword>
<keyword evidence="4" id="KW-0732">Signal</keyword>
<name>A0A7C9BB80_9BACT</name>
<dbReference type="Proteomes" id="UP000479293">
    <property type="component" value="Unassembled WGS sequence"/>
</dbReference>
<dbReference type="InterPro" id="IPR029483">
    <property type="entry name" value="GH97_C"/>
</dbReference>
<dbReference type="Pfam" id="PF14509">
    <property type="entry name" value="GH97_C"/>
    <property type="match status" value="1"/>
</dbReference>
<feature type="domain" description="Glycosyl-hydrolase 97 catalytic" evidence="5">
    <location>
        <begin position="296"/>
        <end position="462"/>
    </location>
</feature>
<evidence type="ECO:0000256" key="4">
    <source>
        <dbReference type="SAM" id="SignalP"/>
    </source>
</evidence>
<keyword evidence="9" id="KW-1185">Reference proteome</keyword>
<evidence type="ECO:0000256" key="3">
    <source>
        <dbReference type="ARBA" id="ARBA00022837"/>
    </source>
</evidence>
<dbReference type="InterPro" id="IPR017853">
    <property type="entry name" value="GH"/>
</dbReference>
<dbReference type="Pfam" id="PF14508">
    <property type="entry name" value="GH97_N"/>
    <property type="match status" value="1"/>
</dbReference>
<reference evidence="8 9" key="1">
    <citation type="submission" date="2019-10" db="EMBL/GenBank/DDBJ databases">
        <title>Draft Genome Sequence of Cytophagaceae sp. SJW1-29.</title>
        <authorList>
            <person name="Choi A."/>
        </authorList>
    </citation>
    <scope>NUCLEOTIDE SEQUENCE [LARGE SCALE GENOMIC DNA]</scope>
    <source>
        <strain evidence="8 9">SJW1-29</strain>
    </source>
</reference>
<protein>
    <submittedName>
        <fullName evidence="8">Glycoside hydrolase family 97 protein</fullName>
    </submittedName>
</protein>
<evidence type="ECO:0000313" key="9">
    <source>
        <dbReference type="Proteomes" id="UP000479293"/>
    </source>
</evidence>
<keyword evidence="3" id="KW-0106">Calcium</keyword>
<dbReference type="InterPro" id="IPR014718">
    <property type="entry name" value="GH-type_carb-bd"/>
</dbReference>
<comment type="cofactor">
    <cofactor evidence="1">
        <name>Ca(2+)</name>
        <dbReference type="ChEBI" id="CHEBI:29108"/>
    </cofactor>
</comment>
<organism evidence="8 9">
    <name type="scientific">Salmonirosea aquatica</name>
    <dbReference type="NCBI Taxonomy" id="2654236"/>
    <lineage>
        <taxon>Bacteria</taxon>
        <taxon>Pseudomonadati</taxon>
        <taxon>Bacteroidota</taxon>
        <taxon>Cytophagia</taxon>
        <taxon>Cytophagales</taxon>
        <taxon>Spirosomataceae</taxon>
        <taxon>Salmonirosea</taxon>
    </lineage>
</organism>
<feature type="signal peptide" evidence="4">
    <location>
        <begin position="1"/>
        <end position="20"/>
    </location>
</feature>
<dbReference type="PANTHER" id="PTHR35803">
    <property type="entry name" value="GLUCAN 1,4-ALPHA-GLUCOSIDASE SUSB-RELATED"/>
    <property type="match status" value="1"/>
</dbReference>
<feature type="domain" description="Glycosyl-hydrolase 97 N-terminal" evidence="6">
    <location>
        <begin position="26"/>
        <end position="277"/>
    </location>
</feature>
<dbReference type="EMBL" id="WHLY01000002">
    <property type="protein sequence ID" value="MPR34662.1"/>
    <property type="molecule type" value="Genomic_DNA"/>
</dbReference>
<accession>A0A7C9BB80</accession>
<dbReference type="InterPro" id="IPR029486">
    <property type="entry name" value="GH97_N"/>
</dbReference>
<evidence type="ECO:0000313" key="8">
    <source>
        <dbReference type="EMBL" id="MPR34662.1"/>
    </source>
</evidence>
<dbReference type="SUPFAM" id="SSF51445">
    <property type="entry name" value="(Trans)glycosidases"/>
    <property type="match status" value="1"/>
</dbReference>
<dbReference type="Gene3D" id="2.70.98.10">
    <property type="match status" value="1"/>
</dbReference>
<evidence type="ECO:0000259" key="7">
    <source>
        <dbReference type="Pfam" id="PF14509"/>
    </source>
</evidence>
<proteinExistence type="predicted"/>
<dbReference type="InterPro" id="IPR019563">
    <property type="entry name" value="GH97_catalytic"/>
</dbReference>
<dbReference type="InterPro" id="IPR052720">
    <property type="entry name" value="Glycosyl_hydrolase_97"/>
</dbReference>
<evidence type="ECO:0000259" key="6">
    <source>
        <dbReference type="Pfam" id="PF14508"/>
    </source>
</evidence>
<evidence type="ECO:0000256" key="1">
    <source>
        <dbReference type="ARBA" id="ARBA00001913"/>
    </source>
</evidence>
<dbReference type="InterPro" id="IPR013785">
    <property type="entry name" value="Aldolase_TIM"/>
</dbReference>
<comment type="caution">
    <text evidence="8">The sequence shown here is derived from an EMBL/GenBank/DDBJ whole genome shotgun (WGS) entry which is preliminary data.</text>
</comment>
<dbReference type="Pfam" id="PF10566">
    <property type="entry name" value="Glyco_hydro_97"/>
    <property type="match status" value="1"/>
</dbReference>
<dbReference type="GO" id="GO:0016787">
    <property type="term" value="F:hydrolase activity"/>
    <property type="evidence" value="ECO:0007669"/>
    <property type="project" value="UniProtKB-KW"/>
</dbReference>
<dbReference type="GO" id="GO:0030246">
    <property type="term" value="F:carbohydrate binding"/>
    <property type="evidence" value="ECO:0007669"/>
    <property type="project" value="InterPro"/>
</dbReference>
<feature type="domain" description="Glycosyl-hydrolase 97 C-terminal oligomerisation" evidence="7">
    <location>
        <begin position="561"/>
        <end position="656"/>
    </location>
</feature>
<evidence type="ECO:0000256" key="2">
    <source>
        <dbReference type="ARBA" id="ARBA00011245"/>
    </source>
</evidence>
<dbReference type="PANTHER" id="PTHR35803:SF2">
    <property type="entry name" value="RETAINING ALPHA-GALACTOSIDASE"/>
    <property type="match status" value="1"/>
</dbReference>
<dbReference type="RefSeq" id="WP_152761073.1">
    <property type="nucleotide sequence ID" value="NZ_WHLY01000002.1"/>
</dbReference>
<gene>
    <name evidence="8" type="ORF">GBK04_15175</name>
</gene>
<evidence type="ECO:0000259" key="5">
    <source>
        <dbReference type="Pfam" id="PF10566"/>
    </source>
</evidence>